<comment type="caution">
    <text evidence="13">The sequence shown here is derived from an EMBL/GenBank/DDBJ whole genome shotgun (WGS) entry which is preliminary data.</text>
</comment>
<keyword evidence="8" id="KW-0626">Porin</keyword>
<evidence type="ECO:0000313" key="14">
    <source>
        <dbReference type="Proteomes" id="UP001501706"/>
    </source>
</evidence>
<evidence type="ECO:0000313" key="13">
    <source>
        <dbReference type="EMBL" id="GAA0529851.1"/>
    </source>
</evidence>
<keyword evidence="10" id="KW-0998">Cell outer membrane</keyword>
<dbReference type="InterPro" id="IPR023614">
    <property type="entry name" value="Porin_dom_sf"/>
</dbReference>
<keyword evidence="9" id="KW-0472">Membrane</keyword>
<keyword evidence="4" id="KW-1134">Transmembrane beta strand</keyword>
<evidence type="ECO:0000256" key="4">
    <source>
        <dbReference type="ARBA" id="ARBA00022452"/>
    </source>
</evidence>
<dbReference type="Proteomes" id="UP001501706">
    <property type="component" value="Unassembled WGS sequence"/>
</dbReference>
<dbReference type="Gene3D" id="2.40.160.10">
    <property type="entry name" value="Porin"/>
    <property type="match status" value="1"/>
</dbReference>
<evidence type="ECO:0000256" key="10">
    <source>
        <dbReference type="ARBA" id="ARBA00023237"/>
    </source>
</evidence>
<comment type="subcellular location">
    <subcellularLocation>
        <location evidence="1">Cell outer membrane</location>
        <topology evidence="1">Multi-pass membrane protein</topology>
    </subcellularLocation>
</comment>
<dbReference type="Pfam" id="PF13609">
    <property type="entry name" value="Porin_4"/>
    <property type="match status" value="1"/>
</dbReference>
<gene>
    <name evidence="13" type="ORF">GCM10009097_54180</name>
</gene>
<protein>
    <submittedName>
        <fullName evidence="13">Porin</fullName>
    </submittedName>
</protein>
<evidence type="ECO:0000256" key="6">
    <source>
        <dbReference type="ARBA" id="ARBA00022729"/>
    </source>
</evidence>
<evidence type="ECO:0000256" key="2">
    <source>
        <dbReference type="ARBA" id="ARBA00011233"/>
    </source>
</evidence>
<evidence type="ECO:0000256" key="7">
    <source>
        <dbReference type="ARBA" id="ARBA00023065"/>
    </source>
</evidence>
<dbReference type="PANTHER" id="PTHR34501">
    <property type="entry name" value="PROTEIN YDDL-RELATED"/>
    <property type="match status" value="1"/>
</dbReference>
<accession>A0ABP3N0U7</accession>
<dbReference type="EMBL" id="BAAAEN010000033">
    <property type="protein sequence ID" value="GAA0529851.1"/>
    <property type="molecule type" value="Genomic_DNA"/>
</dbReference>
<keyword evidence="6 11" id="KW-0732">Signal</keyword>
<sequence>MKKTLLAAALLAGFAGAAQAQSNVTLYGLVDAGFSYAKLEGKQSVTGINSGLMGQSRWGIRGSEDIGGGLKAIFTLENGFEVDRGTEIGGRLFGRYAFVGLESAQAGRFIMGRTTNLGFMWAAGIANPFGLGFGQSTVSATFGYNDSELGGGRSDNAVYYYSPSFSGFQGAIGYSFNVNGTEAAGSKNNNRLIDLGLKYDNGPLKAVLTYQYMKPATGGNGNFKNLTIGANYDFGVVAVYAGYANAKNIQNAASWNANAVYAGGFSNTGATFTKDNAYTIGLSAPLGPGKAYAAYQKATQSKVKGFALGYTYDLSKRTNLYTYFSQNEVRDWAANKNLDARQFAVGLQHRF</sequence>
<keyword evidence="14" id="KW-1185">Reference proteome</keyword>
<evidence type="ECO:0000256" key="9">
    <source>
        <dbReference type="ARBA" id="ARBA00023136"/>
    </source>
</evidence>
<comment type="subunit">
    <text evidence="2">Homotrimer.</text>
</comment>
<keyword evidence="5" id="KW-0812">Transmembrane</keyword>
<evidence type="ECO:0000256" key="11">
    <source>
        <dbReference type="SAM" id="SignalP"/>
    </source>
</evidence>
<reference evidence="14" key="1">
    <citation type="journal article" date="2019" name="Int. J. Syst. Evol. Microbiol.">
        <title>The Global Catalogue of Microorganisms (GCM) 10K type strain sequencing project: providing services to taxonomists for standard genome sequencing and annotation.</title>
        <authorList>
            <consortium name="The Broad Institute Genomics Platform"/>
            <consortium name="The Broad Institute Genome Sequencing Center for Infectious Disease"/>
            <person name="Wu L."/>
            <person name="Ma J."/>
        </authorList>
    </citation>
    <scope>NUCLEOTIDE SEQUENCE [LARGE SCALE GENOMIC DNA]</scope>
    <source>
        <strain evidence="14">JCM 14330</strain>
    </source>
</reference>
<keyword evidence="3" id="KW-0813">Transport</keyword>
<evidence type="ECO:0000256" key="1">
    <source>
        <dbReference type="ARBA" id="ARBA00004571"/>
    </source>
</evidence>
<dbReference type="RefSeq" id="WP_343928561.1">
    <property type="nucleotide sequence ID" value="NZ_BAAAEN010000033.1"/>
</dbReference>
<dbReference type="InterPro" id="IPR050298">
    <property type="entry name" value="Gram-neg_bact_OMP"/>
</dbReference>
<name>A0ABP3N0U7_9BURK</name>
<dbReference type="PANTHER" id="PTHR34501:SF9">
    <property type="entry name" value="MAJOR OUTER MEMBRANE PROTEIN P.IA"/>
    <property type="match status" value="1"/>
</dbReference>
<evidence type="ECO:0000256" key="5">
    <source>
        <dbReference type="ARBA" id="ARBA00022692"/>
    </source>
</evidence>
<feature type="signal peptide" evidence="11">
    <location>
        <begin position="1"/>
        <end position="20"/>
    </location>
</feature>
<evidence type="ECO:0000259" key="12">
    <source>
        <dbReference type="Pfam" id="PF13609"/>
    </source>
</evidence>
<dbReference type="SUPFAM" id="SSF56935">
    <property type="entry name" value="Porins"/>
    <property type="match status" value="1"/>
</dbReference>
<keyword evidence="7" id="KW-0406">Ion transport</keyword>
<feature type="domain" description="Porin" evidence="12">
    <location>
        <begin position="7"/>
        <end position="330"/>
    </location>
</feature>
<evidence type="ECO:0000256" key="3">
    <source>
        <dbReference type="ARBA" id="ARBA00022448"/>
    </source>
</evidence>
<evidence type="ECO:0000256" key="8">
    <source>
        <dbReference type="ARBA" id="ARBA00023114"/>
    </source>
</evidence>
<feature type="chain" id="PRO_5047397120" evidence="11">
    <location>
        <begin position="21"/>
        <end position="351"/>
    </location>
</feature>
<proteinExistence type="predicted"/>
<organism evidence="13 14">
    <name type="scientific">Pigmentiphaga daeguensis</name>
    <dbReference type="NCBI Taxonomy" id="414049"/>
    <lineage>
        <taxon>Bacteria</taxon>
        <taxon>Pseudomonadati</taxon>
        <taxon>Pseudomonadota</taxon>
        <taxon>Betaproteobacteria</taxon>
        <taxon>Burkholderiales</taxon>
        <taxon>Alcaligenaceae</taxon>
        <taxon>Pigmentiphaga</taxon>
    </lineage>
</organism>
<dbReference type="InterPro" id="IPR033900">
    <property type="entry name" value="Gram_neg_porin_domain"/>
</dbReference>
<dbReference type="CDD" id="cd00342">
    <property type="entry name" value="gram_neg_porins"/>
    <property type="match status" value="1"/>
</dbReference>